<dbReference type="InterPro" id="IPR058240">
    <property type="entry name" value="rSAM_sf"/>
</dbReference>
<dbReference type="GO" id="GO:0046872">
    <property type="term" value="F:metal ion binding"/>
    <property type="evidence" value="ECO:0007669"/>
    <property type="project" value="UniProtKB-KW"/>
</dbReference>
<evidence type="ECO:0000313" key="6">
    <source>
        <dbReference type="EMBL" id="CAB4241656.1"/>
    </source>
</evidence>
<keyword evidence="2" id="KW-0479">Metal-binding</keyword>
<gene>
    <name evidence="6" type="ORF">UFOVP71_194</name>
</gene>
<reference evidence="6" key="1">
    <citation type="submission" date="2020-05" db="EMBL/GenBank/DDBJ databases">
        <authorList>
            <person name="Chiriac C."/>
            <person name="Salcher M."/>
            <person name="Ghai R."/>
            <person name="Kavagutti S V."/>
        </authorList>
    </citation>
    <scope>NUCLEOTIDE SEQUENCE</scope>
</reference>
<evidence type="ECO:0000256" key="2">
    <source>
        <dbReference type="ARBA" id="ARBA00022723"/>
    </source>
</evidence>
<sequence>MTEKTTKNFMDQFTKNIVETEEKINDVSSSMCMAKWYQVTIHLQNGHTHSCHHPGTHQVPLEELKDNPSALHNTKFKKTQRELMVTNQRPAECDYCWRIEDVGERSDRVYKSADSWARPYIPLVQEAKENKTLLDFANADVNPTYVEVVFDHTCNFKCAYCAPNISSSWMEEIKEHGPYLTAPYFNDLRWIEKQGQMPIPNREENPYVEAFWKWWPTLVPSLHTFRITGGEPLLSKNTFRVMDDIIDNNPNPNLHLAINSNMCVPDKIFDEFVIKLNKVRDNVQKITIYTSIDTFIPEHNEYIRFGMEHNKFCDSVEKLLDSIDKEITLSFMITISNLSVYGTRELVEWIYKMKEKYKGKHRLMPDFPYLRHPEFLCVDVNAADAVVELERALEFVKEKSVSELSKVWNQQEKDRYAFNWKNYAFFDDFAVQRLSRVIEFAKDKLETPNPELNKRMEDFALYVDEYDYRRDVKFLEIFPQMKSFYNRCKTLLISSGRQVNLRQPEKAVVKFVKPAAAGKRSLFDVANDKKK</sequence>
<evidence type="ECO:0000256" key="4">
    <source>
        <dbReference type="ARBA" id="ARBA00023014"/>
    </source>
</evidence>
<organism evidence="6">
    <name type="scientific">uncultured Caudovirales phage</name>
    <dbReference type="NCBI Taxonomy" id="2100421"/>
    <lineage>
        <taxon>Viruses</taxon>
        <taxon>Duplodnaviria</taxon>
        <taxon>Heunggongvirae</taxon>
        <taxon>Uroviricota</taxon>
        <taxon>Caudoviricetes</taxon>
        <taxon>Peduoviridae</taxon>
        <taxon>Maltschvirus</taxon>
        <taxon>Maltschvirus maltsch</taxon>
    </lineage>
</organism>
<accession>A0A6J5T9S8</accession>
<dbReference type="EMBL" id="LR797824">
    <property type="protein sequence ID" value="CAB4241656.1"/>
    <property type="molecule type" value="Genomic_DNA"/>
</dbReference>
<feature type="domain" description="Radical SAM core" evidence="5">
    <location>
        <begin position="152"/>
        <end position="336"/>
    </location>
</feature>
<dbReference type="SUPFAM" id="SSF102114">
    <property type="entry name" value="Radical SAM enzymes"/>
    <property type="match status" value="1"/>
</dbReference>
<dbReference type="GO" id="GO:0003824">
    <property type="term" value="F:catalytic activity"/>
    <property type="evidence" value="ECO:0007669"/>
    <property type="project" value="InterPro"/>
</dbReference>
<dbReference type="CDD" id="cd01335">
    <property type="entry name" value="Radical_SAM"/>
    <property type="match status" value="1"/>
</dbReference>
<dbReference type="NCBIfam" id="NF033640">
    <property type="entry name" value="N_Twi_rSAM"/>
    <property type="match status" value="1"/>
</dbReference>
<dbReference type="Gene3D" id="3.20.20.70">
    <property type="entry name" value="Aldolase class I"/>
    <property type="match status" value="1"/>
</dbReference>
<name>A0A6J5T9S8_9CAUD</name>
<evidence type="ECO:0000256" key="1">
    <source>
        <dbReference type="ARBA" id="ARBA00022691"/>
    </source>
</evidence>
<keyword evidence="4" id="KW-0411">Iron-sulfur</keyword>
<evidence type="ECO:0000259" key="5">
    <source>
        <dbReference type="Pfam" id="PF04055"/>
    </source>
</evidence>
<dbReference type="InterPro" id="IPR007197">
    <property type="entry name" value="rSAM"/>
</dbReference>
<dbReference type="SFLD" id="SFLDS00029">
    <property type="entry name" value="Radical_SAM"/>
    <property type="match status" value="1"/>
</dbReference>
<proteinExistence type="predicted"/>
<evidence type="ECO:0000256" key="3">
    <source>
        <dbReference type="ARBA" id="ARBA00023004"/>
    </source>
</evidence>
<dbReference type="GO" id="GO:0051536">
    <property type="term" value="F:iron-sulfur cluster binding"/>
    <property type="evidence" value="ECO:0007669"/>
    <property type="project" value="UniProtKB-KW"/>
</dbReference>
<dbReference type="InterPro" id="IPR013785">
    <property type="entry name" value="Aldolase_TIM"/>
</dbReference>
<keyword evidence="3" id="KW-0408">Iron</keyword>
<dbReference type="Pfam" id="PF04055">
    <property type="entry name" value="Radical_SAM"/>
    <property type="match status" value="1"/>
</dbReference>
<keyword evidence="1" id="KW-0949">S-adenosyl-L-methionine</keyword>
<protein>
    <submittedName>
        <fullName evidence="6">Radical_SAM domain containing protein</fullName>
    </submittedName>
</protein>